<sequence length="62" mass="7116">MNPEFDYSKLNEKIIRTFLTRTAFCEAFGVSTSNLSLKMNNKHYFTQPQIAKACSLLKIPQS</sequence>
<comment type="caution">
    <text evidence="1">The sequence shown here is derived from an EMBL/GenBank/DDBJ whole genome shotgun (WGS) entry which is preliminary data.</text>
</comment>
<protein>
    <submittedName>
        <fullName evidence="1">DUF739 family protein</fullName>
    </submittedName>
</protein>
<dbReference type="Proteomes" id="UP000285343">
    <property type="component" value="Unassembled WGS sequence"/>
</dbReference>
<feature type="non-terminal residue" evidence="1">
    <location>
        <position position="62"/>
    </location>
</feature>
<dbReference type="InterPro" id="IPR008003">
    <property type="entry name" value="DUF739"/>
</dbReference>
<dbReference type="EMBL" id="QRZC01000040">
    <property type="protein sequence ID" value="RGV36544.1"/>
    <property type="molecule type" value="Genomic_DNA"/>
</dbReference>
<reference evidence="1 2" key="1">
    <citation type="submission" date="2018-08" db="EMBL/GenBank/DDBJ databases">
        <title>A genome reference for cultivated species of the human gut microbiota.</title>
        <authorList>
            <person name="Zou Y."/>
            <person name="Xue W."/>
            <person name="Luo G."/>
        </authorList>
    </citation>
    <scope>NUCLEOTIDE SEQUENCE [LARGE SCALE GENOMIC DNA]</scope>
    <source>
        <strain evidence="1 2">AF14-42</strain>
    </source>
</reference>
<name>A0A412X6B3_BACUN</name>
<evidence type="ECO:0000313" key="2">
    <source>
        <dbReference type="Proteomes" id="UP000285343"/>
    </source>
</evidence>
<organism evidence="1 2">
    <name type="scientific">Bacteroides uniformis</name>
    <dbReference type="NCBI Taxonomy" id="820"/>
    <lineage>
        <taxon>Bacteria</taxon>
        <taxon>Pseudomonadati</taxon>
        <taxon>Bacteroidota</taxon>
        <taxon>Bacteroidia</taxon>
        <taxon>Bacteroidales</taxon>
        <taxon>Bacteroidaceae</taxon>
        <taxon>Bacteroides</taxon>
    </lineage>
</organism>
<gene>
    <name evidence="1" type="ORF">DWW14_21145</name>
</gene>
<dbReference type="Pfam" id="PF05339">
    <property type="entry name" value="DUF739"/>
    <property type="match status" value="1"/>
</dbReference>
<dbReference type="RefSeq" id="WP_117947994.1">
    <property type="nucleotide sequence ID" value="NZ_QRZC01000040.1"/>
</dbReference>
<proteinExistence type="predicted"/>
<dbReference type="AlphaFoldDB" id="A0A412X6B3"/>
<evidence type="ECO:0000313" key="1">
    <source>
        <dbReference type="EMBL" id="RGV36544.1"/>
    </source>
</evidence>
<accession>A0A412X6B3</accession>